<sequence>MPFNFMSERCQPIMQHVMIIPPPAMTVPPLVVHTAPFGDEQIYHAEPSECLGVEERMDDFQSQFQEMQKEIKALRGKDLFGKDVSDLCPVPNVKLPAKFKRTSSYFQIDLGEAFVRQYKYNLEMAPDRDQLRAMAQKDNETFKEYAQRWSEIAAQINPPLEEKEMTKIFLKTLGSFYYERMVASAPSDFTEMVNMGMRLEEGVREGRLVRESGSSSGTRKFGNSFPKKKEQEVSMVAQGRPRMSDYQQQQHVATVTPVMNSTPSSGYQQQPQQQAPQQFNNQNRIQRTPQFDPIPMSYTELFPALIEKNLIQTRAPPPVPAKLPWWYRSDLFCAFHQGAPDHDLDRCLVLKSEVQRLIRANILSFKDLNPNVQANPLPNHGTSSVNMVSDCLGSYIVFNTRQIRESLVQMHINLCRLAFFQHNHSACVVCPRNPRGCQKVRDDIQGMLDQREFIITYKRNEDGDSDDVFVIIPEFNIPEPVEVAFNSQKSVVTPLVIFNIAEMSRVMRSGRIIPVVSPKKVDVPVNRQVQMENPVVNLELNKGIGQSSGASANSDFDEVLKLIKKSEYKVVDQLMQTPSKISVLSLLLNSDAHREALMRVMDQAFVDHDVTIDQFGGIVGNITACNNLSFSDEELPEEGRNHNLALHISMNCQSDALSNVHIDTGSSLNVMPKATLVRLSYQGTPMRHSGVVVKAFDGSKKPVIGEIDLPMMIGPHSFQITFQVMDIQAAYSCLLGRPWIHEAGAVTSTLHQKLKFVKNGKLVIVGGEQALLISHLSSFSFISASDVDGMQFQGLSLDDKNTKKNVASISSLRDAQEVVQNGLSTGWGKVVTLPENKRREGLGFSSSARAAKPSVFIKTIENTFHSTGFIHPPSLEANAIIEDDLEEDSPSFVTHGVVCHNWIAVDVPSVVHLSKLIIDKPIEHNDPMPSPNFEFPVFEAEEEDNEEIPNEISRLLEQEERAIQPHEEPLEVINLGSEEDKKEVRIGALLDTDVKSRLTKLLKEYVDVFALSYQDMPGLDTDIVKHRLPLKPECPPVKQKLRRTHPDLAIKIKEEVQKQIDAGFLVTSEYPQFISHMTATCGPIFKLLRKDQGVVWTEDCQKAFDSIKEYLLEPRIFIPPVEGRPLIMYLTVLEDSMGCVLGQQDETRRKEHAIYYLSKKFTDCVSRYSMLEKTCCALAWASKRLRQYMINHTTWLISKMDPIKYIFEKPALTGRIACWQMLLSEYDIEYRTQKAIKGSILADHLAHQPIDDYQPIKFDFPDEDVMYLKMKDCDEPLPEEGPDPESRWGLIFDGAVNAYGNGIGAIIITPMGTHIPFSARLLFDCTNNIAEYEACIMGIEEAIDLRIKILDIYGDSALMINQIKGEWETRHPGLIPYRDYARRLLTFFNKVELHHIPRDENQMADALATLSSMFKVNRWNDMPRINITRLERPDHVFATEGVIDDKPWFYDIKRFLQSHEYPLGASNKDRKTLRRLSGNFFLNGDKKKKSEQKISIERKHRKIFTVKIQKKESREEEEESESFGLQGYSGRGSCSELEELLVLSVALFENMSLNSQQFTTRSNSVVLKKGVNEIQASPPNKAIEIRLDELTSLVKQLALGKTQTVGRVCGICTPPEHPTNIYPILQDESITELPQAYAANLYNQGNNQNRYNAPDLYTNRYHPNWRNHPNLQYGNPPAQQQLQSPLPQPAQNMPPPAVATSGSSLEDIVKQLTVQIQTTNASMNDLKTQVGQLVTTMNQMQTQSSRNLPGQTVPNPNVSAITLRSGKEVDAAVEASVDNSGEKNDKNNKNKSTPTPTPELDEDEEQSIPLPFPQRTVKSKREHQFDMDMEILDVFKKVEVNIPLLEAIKQIPKYAKLLKEMCTNKRKLKGNSRVNMSRNVSAIIHQIDLPEKCEDLGVFTVPCTIGTTEFGSCMLDLGSSINVMPTSIYNSLSLGPLQPTGLVIQLANRSITRPKGIIEDVLVKAITGATSIGLRLASMRWKAKIKIYNFDVGAKFKFRSLSRATMGYIVPR</sequence>
<dbReference type="EMBL" id="CASHSV030000409">
    <property type="protein sequence ID" value="CAJ2661897.1"/>
    <property type="molecule type" value="Genomic_DNA"/>
</dbReference>
<reference evidence="1" key="1">
    <citation type="submission" date="2023-10" db="EMBL/GenBank/DDBJ databases">
        <authorList>
            <person name="Rodriguez Cubillos JULIANA M."/>
            <person name="De Vega J."/>
        </authorList>
    </citation>
    <scope>NUCLEOTIDE SEQUENCE</scope>
</reference>
<dbReference type="Proteomes" id="UP001177021">
    <property type="component" value="Unassembled WGS sequence"/>
</dbReference>
<gene>
    <name evidence="1" type="ORF">MILVUS5_LOCUS27534</name>
</gene>
<name>A0ACB0KXL8_TRIPR</name>
<accession>A0ACB0KXL8</accession>
<proteinExistence type="predicted"/>
<evidence type="ECO:0000313" key="2">
    <source>
        <dbReference type="Proteomes" id="UP001177021"/>
    </source>
</evidence>
<evidence type="ECO:0000313" key="1">
    <source>
        <dbReference type="EMBL" id="CAJ2661897.1"/>
    </source>
</evidence>
<protein>
    <submittedName>
        <fullName evidence="1">Uncharacterized protein</fullName>
    </submittedName>
</protein>
<comment type="caution">
    <text evidence="1">The sequence shown here is derived from an EMBL/GenBank/DDBJ whole genome shotgun (WGS) entry which is preliminary data.</text>
</comment>
<organism evidence="1 2">
    <name type="scientific">Trifolium pratense</name>
    <name type="common">Red clover</name>
    <dbReference type="NCBI Taxonomy" id="57577"/>
    <lineage>
        <taxon>Eukaryota</taxon>
        <taxon>Viridiplantae</taxon>
        <taxon>Streptophyta</taxon>
        <taxon>Embryophyta</taxon>
        <taxon>Tracheophyta</taxon>
        <taxon>Spermatophyta</taxon>
        <taxon>Magnoliopsida</taxon>
        <taxon>eudicotyledons</taxon>
        <taxon>Gunneridae</taxon>
        <taxon>Pentapetalae</taxon>
        <taxon>rosids</taxon>
        <taxon>fabids</taxon>
        <taxon>Fabales</taxon>
        <taxon>Fabaceae</taxon>
        <taxon>Papilionoideae</taxon>
        <taxon>50 kb inversion clade</taxon>
        <taxon>NPAAA clade</taxon>
        <taxon>Hologalegina</taxon>
        <taxon>IRL clade</taxon>
        <taxon>Trifolieae</taxon>
        <taxon>Trifolium</taxon>
    </lineage>
</organism>
<keyword evidence="2" id="KW-1185">Reference proteome</keyword>